<accession>F5RD31</accession>
<comment type="caution">
    <text evidence="1">The sequence shown here is derived from an EMBL/GenBank/DDBJ whole genome shotgun (WGS) entry which is preliminary data.</text>
</comment>
<organism evidence="1 2">
    <name type="scientific">Methyloversatilis universalis (strain ATCC BAA-1314 / DSM 25237 / JCM 13912 / CCUG 52030 / FAM5)</name>
    <dbReference type="NCBI Taxonomy" id="1000565"/>
    <lineage>
        <taxon>Bacteria</taxon>
        <taxon>Pseudomonadati</taxon>
        <taxon>Pseudomonadota</taxon>
        <taxon>Betaproteobacteria</taxon>
        <taxon>Nitrosomonadales</taxon>
        <taxon>Sterolibacteriaceae</taxon>
        <taxon>Methyloversatilis</taxon>
    </lineage>
</organism>
<dbReference type="STRING" id="1000565.METUNv1_02190"/>
<sequence>MERVLGPGCRPLVAHWGCGASLFGKAALTRRVMKAAGVPAARTVSVGDELRDLDVARTLGLDFIAVAWGYTAPARFAGLPGVRLCDTPHALRAVLTG</sequence>
<evidence type="ECO:0000313" key="2">
    <source>
        <dbReference type="Proteomes" id="UP000005019"/>
    </source>
</evidence>
<dbReference type="Pfam" id="PF13242">
    <property type="entry name" value="Hydrolase_like"/>
    <property type="match status" value="1"/>
</dbReference>
<dbReference type="GO" id="GO:0016787">
    <property type="term" value="F:hydrolase activity"/>
    <property type="evidence" value="ECO:0007669"/>
    <property type="project" value="UniProtKB-KW"/>
</dbReference>
<dbReference type="AlphaFoldDB" id="F5RD31"/>
<dbReference type="InterPro" id="IPR036412">
    <property type="entry name" value="HAD-like_sf"/>
</dbReference>
<keyword evidence="1" id="KW-0378">Hydrolase</keyword>
<dbReference type="RefSeq" id="WP_008061585.1">
    <property type="nucleotide sequence ID" value="NZ_AFHG01000050.1"/>
</dbReference>
<protein>
    <submittedName>
        <fullName evidence="1">Haloacid dehalogenase domain protein hydrolase</fullName>
    </submittedName>
</protein>
<dbReference type="EMBL" id="AFHG01000050">
    <property type="protein sequence ID" value="EGK71502.1"/>
    <property type="molecule type" value="Genomic_DNA"/>
</dbReference>
<dbReference type="SUPFAM" id="SSF56784">
    <property type="entry name" value="HAD-like"/>
    <property type="match status" value="1"/>
</dbReference>
<keyword evidence="2" id="KW-1185">Reference proteome</keyword>
<dbReference type="eggNOG" id="COG0546">
    <property type="taxonomic scope" value="Bacteria"/>
</dbReference>
<dbReference type="InterPro" id="IPR023214">
    <property type="entry name" value="HAD_sf"/>
</dbReference>
<proteinExistence type="predicted"/>
<dbReference type="Gene3D" id="3.40.50.1000">
    <property type="entry name" value="HAD superfamily/HAD-like"/>
    <property type="match status" value="1"/>
</dbReference>
<reference evidence="1 2" key="1">
    <citation type="journal article" date="2011" name="J. Bacteriol.">
        <title>Genome sequence of Methyloversatilis universalis FAM5T, a methylotrophic representative of the order Rhodocyclales.</title>
        <authorList>
            <person name="Kittichotirat W."/>
            <person name="Good N.M."/>
            <person name="Hall R."/>
            <person name="Bringel F."/>
            <person name="Lajus A."/>
            <person name="Medigue C."/>
            <person name="Smalley N.E."/>
            <person name="Beck D."/>
            <person name="Bumgarner R."/>
            <person name="Vuilleumier S."/>
            <person name="Kalyuzhnaya M.G."/>
        </authorList>
    </citation>
    <scope>NUCLEOTIDE SEQUENCE [LARGE SCALE GENOMIC DNA]</scope>
    <source>
        <strain evidence="2">ATCC BAA-1314 / JCM 13912 / FAM5</strain>
    </source>
</reference>
<dbReference type="Proteomes" id="UP000005019">
    <property type="component" value="Unassembled WGS sequence"/>
</dbReference>
<evidence type="ECO:0000313" key="1">
    <source>
        <dbReference type="EMBL" id="EGK71502.1"/>
    </source>
</evidence>
<name>F5RD31_METUF</name>
<gene>
    <name evidence="1" type="ORF">METUNv1_02190</name>
</gene>